<dbReference type="InterPro" id="IPR017896">
    <property type="entry name" value="4Fe4S_Fe-S-bd"/>
</dbReference>
<dbReference type="RefSeq" id="WP_014810371.1">
    <property type="nucleotide sequence ID" value="NC_018025.1"/>
</dbReference>
<dbReference type="STRING" id="706587.Desti_2549"/>
<feature type="domain" description="4Fe-4S ferredoxin-type" evidence="9">
    <location>
        <begin position="381"/>
        <end position="413"/>
    </location>
</feature>
<accession>I4C6N8</accession>
<dbReference type="PATRIC" id="fig|706587.4.peg.2921"/>
<feature type="transmembrane region" description="Helical" evidence="8">
    <location>
        <begin position="189"/>
        <end position="210"/>
    </location>
</feature>
<dbReference type="InterPro" id="IPR051684">
    <property type="entry name" value="Electron_Trans/Redox"/>
</dbReference>
<dbReference type="Proteomes" id="UP000006055">
    <property type="component" value="Chromosome"/>
</dbReference>
<dbReference type="InterPro" id="IPR017900">
    <property type="entry name" value="4Fe4S_Fe_S_CS"/>
</dbReference>
<dbReference type="PANTHER" id="PTHR30176:SF3">
    <property type="entry name" value="FERREDOXIN-TYPE PROTEIN NAPH"/>
    <property type="match status" value="1"/>
</dbReference>
<evidence type="ECO:0000256" key="5">
    <source>
        <dbReference type="ARBA" id="ARBA00023004"/>
    </source>
</evidence>
<dbReference type="PROSITE" id="PS00198">
    <property type="entry name" value="4FE4S_FER_1"/>
    <property type="match status" value="3"/>
</dbReference>
<dbReference type="Gene3D" id="3.30.70.20">
    <property type="match status" value="3"/>
</dbReference>
<dbReference type="PANTHER" id="PTHR30176">
    <property type="entry name" value="FERREDOXIN-TYPE PROTEIN NAPH"/>
    <property type="match status" value="1"/>
</dbReference>
<dbReference type="eggNOG" id="COG0348">
    <property type="taxonomic scope" value="Bacteria"/>
</dbReference>
<feature type="domain" description="4Fe-4S ferredoxin-type" evidence="9">
    <location>
        <begin position="343"/>
        <end position="373"/>
    </location>
</feature>
<dbReference type="PROSITE" id="PS51379">
    <property type="entry name" value="4FE4S_FER_2"/>
    <property type="match status" value="5"/>
</dbReference>
<evidence type="ECO:0000256" key="2">
    <source>
        <dbReference type="ARBA" id="ARBA00022485"/>
    </source>
</evidence>
<feature type="domain" description="4Fe-4S ferredoxin-type" evidence="9">
    <location>
        <begin position="262"/>
        <end position="285"/>
    </location>
</feature>
<dbReference type="KEGG" id="dti:Desti_2549"/>
<keyword evidence="8" id="KW-1133">Transmembrane helix</keyword>
<organism evidence="10 11">
    <name type="scientific">Desulfomonile tiedjei (strain ATCC 49306 / DSM 6799 / DCB-1)</name>
    <dbReference type="NCBI Taxonomy" id="706587"/>
    <lineage>
        <taxon>Bacteria</taxon>
        <taxon>Pseudomonadati</taxon>
        <taxon>Thermodesulfobacteriota</taxon>
        <taxon>Desulfomonilia</taxon>
        <taxon>Desulfomonilales</taxon>
        <taxon>Desulfomonilaceae</taxon>
        <taxon>Desulfomonile</taxon>
    </lineage>
</organism>
<evidence type="ECO:0000256" key="8">
    <source>
        <dbReference type="SAM" id="Phobius"/>
    </source>
</evidence>
<dbReference type="Pfam" id="PF00037">
    <property type="entry name" value="Fer4"/>
    <property type="match status" value="1"/>
</dbReference>
<keyword evidence="5" id="KW-0408">Iron</keyword>
<feature type="transmembrane region" description="Helical" evidence="8">
    <location>
        <begin position="7"/>
        <end position="28"/>
    </location>
</feature>
<dbReference type="Pfam" id="PF13187">
    <property type="entry name" value="Fer4_9"/>
    <property type="match status" value="1"/>
</dbReference>
<proteinExistence type="predicted"/>
<keyword evidence="8" id="KW-0812">Transmembrane</keyword>
<dbReference type="Pfam" id="PF25160">
    <property type="entry name" value="LdpA_Fe-S-bd"/>
    <property type="match status" value="1"/>
</dbReference>
<reference evidence="11" key="1">
    <citation type="submission" date="2012-06" db="EMBL/GenBank/DDBJ databases">
        <title>Complete sequence of chromosome of Desulfomonile tiedjei DSM 6799.</title>
        <authorList>
            <person name="Lucas S."/>
            <person name="Copeland A."/>
            <person name="Lapidus A."/>
            <person name="Glavina del Rio T."/>
            <person name="Dalin E."/>
            <person name="Tice H."/>
            <person name="Bruce D."/>
            <person name="Goodwin L."/>
            <person name="Pitluck S."/>
            <person name="Peters L."/>
            <person name="Ovchinnikova G."/>
            <person name="Zeytun A."/>
            <person name="Lu M."/>
            <person name="Kyrpides N."/>
            <person name="Mavromatis K."/>
            <person name="Ivanova N."/>
            <person name="Brettin T."/>
            <person name="Detter J.C."/>
            <person name="Han C."/>
            <person name="Larimer F."/>
            <person name="Land M."/>
            <person name="Hauser L."/>
            <person name="Markowitz V."/>
            <person name="Cheng J.-F."/>
            <person name="Hugenholtz P."/>
            <person name="Woyke T."/>
            <person name="Wu D."/>
            <person name="Spring S."/>
            <person name="Schroeder M."/>
            <person name="Brambilla E."/>
            <person name="Klenk H.-P."/>
            <person name="Eisen J.A."/>
        </authorList>
    </citation>
    <scope>NUCLEOTIDE SEQUENCE [LARGE SCALE GENOMIC DNA]</scope>
    <source>
        <strain evidence="11">ATCC 49306 / DSM 6799 / DCB-1</strain>
    </source>
</reference>
<dbReference type="CDD" id="cd16373">
    <property type="entry name" value="DMSOR_beta_like"/>
    <property type="match status" value="1"/>
</dbReference>
<keyword evidence="1" id="KW-0813">Transport</keyword>
<feature type="transmembrane region" description="Helical" evidence="8">
    <location>
        <begin position="147"/>
        <end position="168"/>
    </location>
</feature>
<evidence type="ECO:0000313" key="11">
    <source>
        <dbReference type="Proteomes" id="UP000006055"/>
    </source>
</evidence>
<evidence type="ECO:0000256" key="1">
    <source>
        <dbReference type="ARBA" id="ARBA00022448"/>
    </source>
</evidence>
<dbReference type="eggNOG" id="COG1149">
    <property type="taxonomic scope" value="Bacteria"/>
</dbReference>
<evidence type="ECO:0000259" key="9">
    <source>
        <dbReference type="PROSITE" id="PS51379"/>
    </source>
</evidence>
<keyword evidence="2" id="KW-0004">4Fe-4S</keyword>
<dbReference type="OrthoDB" id="9808559at2"/>
<feature type="region of interest" description="Disordered" evidence="7">
    <location>
        <begin position="521"/>
        <end position="560"/>
    </location>
</feature>
<dbReference type="GO" id="GO:0005886">
    <property type="term" value="C:plasma membrane"/>
    <property type="evidence" value="ECO:0007669"/>
    <property type="project" value="TreeGrafter"/>
</dbReference>
<keyword evidence="11" id="KW-1185">Reference proteome</keyword>
<dbReference type="EMBL" id="CP003360">
    <property type="protein sequence ID" value="AFM25229.1"/>
    <property type="molecule type" value="Genomic_DNA"/>
</dbReference>
<name>I4C6N8_DESTA</name>
<evidence type="ECO:0000256" key="7">
    <source>
        <dbReference type="SAM" id="MobiDB-lite"/>
    </source>
</evidence>
<protein>
    <submittedName>
        <fullName evidence="10">Polyferredoxin</fullName>
    </submittedName>
</protein>
<feature type="domain" description="4Fe-4S ferredoxin-type" evidence="9">
    <location>
        <begin position="230"/>
        <end position="258"/>
    </location>
</feature>
<dbReference type="GO" id="GO:0046872">
    <property type="term" value="F:metal ion binding"/>
    <property type="evidence" value="ECO:0007669"/>
    <property type="project" value="UniProtKB-KW"/>
</dbReference>
<dbReference type="SUPFAM" id="SSF54862">
    <property type="entry name" value="4Fe-4S ferredoxins"/>
    <property type="match status" value="2"/>
</dbReference>
<dbReference type="AlphaFoldDB" id="I4C6N8"/>
<evidence type="ECO:0000256" key="4">
    <source>
        <dbReference type="ARBA" id="ARBA00022982"/>
    </source>
</evidence>
<dbReference type="Pfam" id="PF12801">
    <property type="entry name" value="Fer4_5"/>
    <property type="match status" value="1"/>
</dbReference>
<evidence type="ECO:0000256" key="6">
    <source>
        <dbReference type="ARBA" id="ARBA00023014"/>
    </source>
</evidence>
<evidence type="ECO:0000313" key="10">
    <source>
        <dbReference type="EMBL" id="AFM25229.1"/>
    </source>
</evidence>
<dbReference type="eggNOG" id="COG1143">
    <property type="taxonomic scope" value="Bacteria"/>
</dbReference>
<gene>
    <name evidence="10" type="ordered locus">Desti_2549</name>
</gene>
<dbReference type="InterPro" id="IPR057431">
    <property type="entry name" value="LdpA_Fe-S-bd"/>
</dbReference>
<evidence type="ECO:0000256" key="3">
    <source>
        <dbReference type="ARBA" id="ARBA00022723"/>
    </source>
</evidence>
<feature type="transmembrane region" description="Helical" evidence="8">
    <location>
        <begin position="56"/>
        <end position="76"/>
    </location>
</feature>
<dbReference type="HOGENOM" id="CLU_024045_1_0_7"/>
<keyword evidence="3" id="KW-0479">Metal-binding</keyword>
<keyword evidence="4" id="KW-0249">Electron transport</keyword>
<dbReference type="GO" id="GO:0051539">
    <property type="term" value="F:4 iron, 4 sulfur cluster binding"/>
    <property type="evidence" value="ECO:0007669"/>
    <property type="project" value="UniProtKB-KW"/>
</dbReference>
<sequence length="560" mass="60517">MIRFQRVAQTISLVIFLCLLYFAAYPVVEGLRVDLFLQMDPLVGVITPLTSRILEWYVVPALLVLVSALLLGRVFCGHVCPMGTTLDLWTGLVGRKKIGKQASSESSSAYRTWKYLFLAVIAAAAVGGVSLIHLGSPLSLITRFYGIVIHPLALLAGDLGFQQLLAVIPSGSLASLEYVQIPHRVFSTNAFIAAAFALLFYLAFITPRFWCRNLCPAGALMALFSFRPLLRRRVSESCTGCGRCARECPTGAIREDPTVAVHSECIVCLRCMELCPTSAISFGLQGAMTGDVAIAEPGRRALLLGVGTGLVSAGLMHTGIHQPRLQSAERSYVDPELIRPPGSMPEAEFLSRCIRCGECMKACPSNTLQPVWLKAGLEGVFSPILVPRIAACVVACNACGKVCPTGAIRNIPLQEKNHAKLGTAWVVRQNCLVWEQDKKCLVCDEICPYGAVACKPVPGLKNAAPFVDENKCLGCGWCETRCPVQGAAAIRVNIIGEVRLASGSYIQKAEEYGFKFREKKKEGGLSPGVFDFTEESRGKAESPVGAEDSQSELPPGFDLK</sequence>
<feature type="domain" description="4Fe-4S ferredoxin-type" evidence="9">
    <location>
        <begin position="463"/>
        <end position="493"/>
    </location>
</feature>
<feature type="transmembrane region" description="Helical" evidence="8">
    <location>
        <begin position="115"/>
        <end position="135"/>
    </location>
</feature>
<keyword evidence="8" id="KW-0472">Membrane</keyword>
<keyword evidence="6" id="KW-0411">Iron-sulfur</keyword>